<gene>
    <name evidence="1" type="ORF">HGMM_F07F09C17</name>
</gene>
<proteinExistence type="predicted"/>
<dbReference type="AlphaFoldDB" id="H5SBV6"/>
<reference evidence="1" key="1">
    <citation type="journal article" date="2005" name="Environ. Microbiol.">
        <title>Genetic and functional properties of uncultivated thermophilic crenarchaeotes from a subsurface gold mine as revealed by analysis of genome fragments.</title>
        <authorList>
            <person name="Nunoura T."/>
            <person name="Hirayama H."/>
            <person name="Takami H."/>
            <person name="Oida H."/>
            <person name="Nishi S."/>
            <person name="Shimamura S."/>
            <person name="Suzuki Y."/>
            <person name="Inagaki F."/>
            <person name="Takai K."/>
            <person name="Nealson K.H."/>
            <person name="Horikoshi K."/>
        </authorList>
    </citation>
    <scope>NUCLEOTIDE SEQUENCE</scope>
</reference>
<protein>
    <submittedName>
        <fullName evidence="1">Uncharacterized protein</fullName>
    </submittedName>
</protein>
<evidence type="ECO:0000313" key="1">
    <source>
        <dbReference type="EMBL" id="BAL53642.1"/>
    </source>
</evidence>
<organism evidence="1">
    <name type="scientific">uncultured Aquificia bacterium</name>
    <dbReference type="NCBI Taxonomy" id="453415"/>
    <lineage>
        <taxon>Bacteria</taxon>
        <taxon>Pseudomonadati</taxon>
        <taxon>Aquificota</taxon>
        <taxon>Aquificia</taxon>
        <taxon>environmental samples</taxon>
    </lineage>
</organism>
<dbReference type="EMBL" id="AP011663">
    <property type="protein sequence ID" value="BAL53642.1"/>
    <property type="molecule type" value="Genomic_DNA"/>
</dbReference>
<sequence length="71" mass="8189">MYAIIYTGETKEISTPEGTNVILQAGMLLGYTDFPDDPAWQDKPYEFIEVESVDKEPLAWKYENGQWQEVV</sequence>
<name>H5SBV6_9BACT</name>
<reference evidence="1" key="2">
    <citation type="journal article" date="2012" name="PLoS ONE">
        <title>A Deeply Branching Thermophilic Bacterium with an Ancient Acetyl-CoA Pathway Dominates a Subsurface Ecosystem.</title>
        <authorList>
            <person name="Takami H."/>
            <person name="Noguchi H."/>
            <person name="Takaki Y."/>
            <person name="Uchiyama I."/>
            <person name="Toyoda A."/>
            <person name="Nishi S."/>
            <person name="Chee G.-J."/>
            <person name="Arai W."/>
            <person name="Nunoura T."/>
            <person name="Itoh T."/>
            <person name="Hattori M."/>
            <person name="Takai K."/>
        </authorList>
    </citation>
    <scope>NUCLEOTIDE SEQUENCE</scope>
</reference>
<accession>H5SBV6</accession>